<dbReference type="AlphaFoldDB" id="A0A124SG90"/>
<dbReference type="PANTHER" id="PTHR47712:SF3">
    <property type="entry name" value="F-BOX DOMAIN-CONTAINING PROTEIN"/>
    <property type="match status" value="1"/>
</dbReference>
<dbReference type="PANTHER" id="PTHR47712">
    <property type="entry name" value="OS09G0555300 PROTEIN"/>
    <property type="match status" value="1"/>
</dbReference>
<dbReference type="InterPro" id="IPR015915">
    <property type="entry name" value="Kelch-typ_b-propeller"/>
</dbReference>
<dbReference type="SUPFAM" id="SSF81383">
    <property type="entry name" value="F-box domain"/>
    <property type="match status" value="1"/>
</dbReference>
<proteinExistence type="predicted"/>
<dbReference type="Proteomes" id="UP000243975">
    <property type="component" value="Unassembled WGS sequence"/>
</dbReference>
<dbReference type="InterPro" id="IPR001810">
    <property type="entry name" value="F-box_dom"/>
</dbReference>
<dbReference type="SMART" id="SM00256">
    <property type="entry name" value="FBOX"/>
    <property type="match status" value="1"/>
</dbReference>
<dbReference type="Pfam" id="PF00646">
    <property type="entry name" value="F-box"/>
    <property type="match status" value="1"/>
</dbReference>
<dbReference type="OrthoDB" id="1854110at2759"/>
<protein>
    <submittedName>
        <fullName evidence="2">F-box domain, cyclin-like protein</fullName>
    </submittedName>
</protein>
<evidence type="ECO:0000259" key="1">
    <source>
        <dbReference type="SMART" id="SM00256"/>
    </source>
</evidence>
<evidence type="ECO:0000313" key="3">
    <source>
        <dbReference type="Proteomes" id="UP000243975"/>
    </source>
</evidence>
<dbReference type="STRING" id="59895.A0A124SG90"/>
<comment type="caution">
    <text evidence="2">The sequence shown here is derived from an EMBL/GenBank/DDBJ whole genome shotgun (WGS) entry which is preliminary data.</text>
</comment>
<dbReference type="OMA" id="WIELRTG"/>
<dbReference type="CDD" id="cd09917">
    <property type="entry name" value="F-box_SF"/>
    <property type="match status" value="1"/>
</dbReference>
<dbReference type="Gene3D" id="2.120.10.80">
    <property type="entry name" value="Kelch-type beta propeller"/>
    <property type="match status" value="1"/>
</dbReference>
<gene>
    <name evidence="2" type="ORF">Ccrd_016010</name>
</gene>
<accession>A0A124SG90</accession>
<dbReference type="Gramene" id="KVI05656">
    <property type="protein sequence ID" value="KVI05656"/>
    <property type="gene ID" value="Ccrd_016010"/>
</dbReference>
<dbReference type="EMBL" id="LEKV01001865">
    <property type="protein sequence ID" value="KVI05656.1"/>
    <property type="molecule type" value="Genomic_DNA"/>
</dbReference>
<dbReference type="Gene3D" id="1.20.1280.50">
    <property type="match status" value="1"/>
</dbReference>
<evidence type="ECO:0000313" key="2">
    <source>
        <dbReference type="EMBL" id="KVI05656.1"/>
    </source>
</evidence>
<dbReference type="SUPFAM" id="SSF117281">
    <property type="entry name" value="Kelch motif"/>
    <property type="match status" value="1"/>
</dbReference>
<reference evidence="2 3" key="1">
    <citation type="journal article" date="2016" name="Sci. Rep.">
        <title>The genome sequence of the outbreeding globe artichoke constructed de novo incorporating a phase-aware low-pass sequencing strategy of F1 progeny.</title>
        <authorList>
            <person name="Scaglione D."/>
            <person name="Reyes-Chin-Wo S."/>
            <person name="Acquadro A."/>
            <person name="Froenicke L."/>
            <person name="Portis E."/>
            <person name="Beitel C."/>
            <person name="Tirone M."/>
            <person name="Mauro R."/>
            <person name="Lo Monaco A."/>
            <person name="Mauromicale G."/>
            <person name="Faccioli P."/>
            <person name="Cattivelli L."/>
            <person name="Rieseberg L."/>
            <person name="Michelmore R."/>
            <person name="Lanteri S."/>
        </authorList>
    </citation>
    <scope>NUCLEOTIDE SEQUENCE [LARGE SCALE GENOMIC DNA]</scope>
    <source>
        <strain evidence="2">2C</strain>
    </source>
</reference>
<keyword evidence="3" id="KW-1185">Reference proteome</keyword>
<feature type="domain" description="F-box" evidence="1">
    <location>
        <begin position="17"/>
        <end position="57"/>
    </location>
</feature>
<organism evidence="2 3">
    <name type="scientific">Cynara cardunculus var. scolymus</name>
    <name type="common">Globe artichoke</name>
    <name type="synonym">Cynara scolymus</name>
    <dbReference type="NCBI Taxonomy" id="59895"/>
    <lineage>
        <taxon>Eukaryota</taxon>
        <taxon>Viridiplantae</taxon>
        <taxon>Streptophyta</taxon>
        <taxon>Embryophyta</taxon>
        <taxon>Tracheophyta</taxon>
        <taxon>Spermatophyta</taxon>
        <taxon>Magnoliopsida</taxon>
        <taxon>eudicotyledons</taxon>
        <taxon>Gunneridae</taxon>
        <taxon>Pentapetalae</taxon>
        <taxon>asterids</taxon>
        <taxon>campanulids</taxon>
        <taxon>Asterales</taxon>
        <taxon>Asteraceae</taxon>
        <taxon>Carduoideae</taxon>
        <taxon>Cardueae</taxon>
        <taxon>Carduinae</taxon>
        <taxon>Cynara</taxon>
    </lineage>
</organism>
<dbReference type="InterPro" id="IPR036047">
    <property type="entry name" value="F-box-like_dom_sf"/>
</dbReference>
<name>A0A124SG90_CYNCS</name>
<sequence>MPTSGDQSQIAAVAAPFHSDVLEAILSHLPLIHLVQASLVSKTWYKVISFILLKYQKSKPWLILHTQYSRSPYLTTTEAYDPASNLWIEIHQPSIDYVSPLRSSQLNLLYMLSPSKLSFSFDPLHLTWHHTVAPRVWRIDPIVAVVGKHVVVAGGACDFEQDPLAVEIYDIESQKWTKLEPMPEFFKESASSTFHSIASDDRRLFVMEKNSGVLHTFDPVTNTWYGPYDLHPDHLVFHSSIGFSNNRLILIGMLDDCNDFIGIKLWEVNWQSFEFVEIAEMPADLVAKLKGDDLEISSIEVRIAGNVAYIYKPWLVEEVIVCEFSESGKCRWRSTTANSVASDRSITERFVFTCSMVGIEELRRATLSTVNRRFRFKR</sequence>